<organism evidence="1 2">
    <name type="scientific">Alkalimonas amylolytica</name>
    <dbReference type="NCBI Taxonomy" id="152573"/>
    <lineage>
        <taxon>Bacteria</taxon>
        <taxon>Pseudomonadati</taxon>
        <taxon>Pseudomonadota</taxon>
        <taxon>Gammaproteobacteria</taxon>
        <taxon>Alkalimonas</taxon>
    </lineage>
</organism>
<keyword evidence="2" id="KW-1185">Reference proteome</keyword>
<dbReference type="AlphaFoldDB" id="A0A1H3Y4Q4"/>
<dbReference type="EMBL" id="FNRM01000001">
    <property type="protein sequence ID" value="SEA06563.1"/>
    <property type="molecule type" value="Genomic_DNA"/>
</dbReference>
<evidence type="ECO:0000313" key="1">
    <source>
        <dbReference type="EMBL" id="SEA06563.1"/>
    </source>
</evidence>
<accession>A0A1H3Y4Q4</accession>
<sequence>MVLTKEHVAVFKDTLDDSLPPMVGGEYKYFREFRELTLAGYLKVANFSSRNGEFYGNVQLTLSGQHAIESLL</sequence>
<name>A0A1H3Y4Q4_ALKAM</name>
<dbReference type="STRING" id="152573.SAMN04488051_101540"/>
<evidence type="ECO:0000313" key="2">
    <source>
        <dbReference type="Proteomes" id="UP000198773"/>
    </source>
</evidence>
<dbReference type="RefSeq" id="WP_091339021.1">
    <property type="nucleotide sequence ID" value="NZ_FNRM01000001.1"/>
</dbReference>
<reference evidence="1 2" key="1">
    <citation type="submission" date="2016-10" db="EMBL/GenBank/DDBJ databases">
        <authorList>
            <person name="de Groot N.N."/>
        </authorList>
    </citation>
    <scope>NUCLEOTIDE SEQUENCE [LARGE SCALE GENOMIC DNA]</scope>
    <source>
        <strain evidence="1 2">CGMCC 1.3430</strain>
    </source>
</reference>
<gene>
    <name evidence="1" type="ORF">SAMN04488051_101540</name>
</gene>
<dbReference type="Proteomes" id="UP000198773">
    <property type="component" value="Unassembled WGS sequence"/>
</dbReference>
<proteinExistence type="predicted"/>
<protein>
    <submittedName>
        <fullName evidence="1">Uncharacterized protein</fullName>
    </submittedName>
</protein>